<dbReference type="PANTHER" id="PTHR41317:SF1">
    <property type="entry name" value="PD-(D_E)XK NUCLEASE FAMILY TRANSPOSASE"/>
    <property type="match status" value="1"/>
</dbReference>
<dbReference type="PANTHER" id="PTHR41317">
    <property type="entry name" value="PD-(D_E)XK NUCLEASE FAMILY TRANSPOSASE"/>
    <property type="match status" value="1"/>
</dbReference>
<dbReference type="Pfam" id="PF12784">
    <property type="entry name" value="PDDEXK_2"/>
    <property type="match status" value="1"/>
</dbReference>
<accession>A0A1C9IDD6</accession>
<protein>
    <recommendedName>
        <fullName evidence="3">Glycyl-tRNA synthetase subunit alpha</fullName>
    </recommendedName>
</protein>
<evidence type="ECO:0000256" key="1">
    <source>
        <dbReference type="SAM" id="MobiDB-lite"/>
    </source>
</evidence>
<dbReference type="InterPro" id="IPR010106">
    <property type="entry name" value="RpnA"/>
</dbReference>
<feature type="region of interest" description="Disordered" evidence="1">
    <location>
        <begin position="331"/>
        <end position="352"/>
    </location>
</feature>
<organism evidence="2">
    <name type="scientific">Streptococcus suis</name>
    <dbReference type="NCBI Taxonomy" id="1307"/>
    <lineage>
        <taxon>Bacteria</taxon>
        <taxon>Bacillati</taxon>
        <taxon>Bacillota</taxon>
        <taxon>Bacilli</taxon>
        <taxon>Lactobacillales</taxon>
        <taxon>Streptococcaceae</taxon>
        <taxon>Streptococcus</taxon>
    </lineage>
</organism>
<proteinExistence type="predicted"/>
<dbReference type="AlphaFoldDB" id="A0A1C9IDD6"/>
<evidence type="ECO:0008006" key="3">
    <source>
        <dbReference type="Google" id="ProtNLM"/>
    </source>
</evidence>
<sequence length="396" mass="45846">MTKRRQAVSPMADVIAKKIFNDHEITIDFIDTFLGFRPKSVQILNGTIADVKKERTRHFSTTVDILARLEDGTQVIIEIQVAYQNSFIKRLWTYSCQHLVKDLPNIREKVTQTHDMYNKISPIYSIALVASKYFDDEKPIHSFVLTEKDSGQILELPFGDQEELRKPFEMVIIELKKFRKGQLRKNQRQWIEFFANREFSQSTSDIIEKAENLLNRNTWTEEEIEMVDQWLRNASNHFGELESSFIRGRNRGKEEGRAEGLEEGRTEGLEEGSLQKSLDVAIISTSDIIEKAENLLNRNTWTEEEIEMVDQWLRNASNHFGELESSFIRGRNRGKEEGRAEGLEEGRTEGLEEGSLQKSLDVAQKLLARGLDIEDVLEITGLTSEQLTRFSQEHQF</sequence>
<evidence type="ECO:0000313" key="2">
    <source>
        <dbReference type="EMBL" id="AOP02539.1"/>
    </source>
</evidence>
<reference evidence="2" key="1">
    <citation type="journal article" date="2016" name="Appl. Environ. Microbiol.">
        <title>Novel capsular polysaccharide Loci and new diagnostic tools for high-throughput capsular gene typing in Streptococcus suis.</title>
        <authorList>
            <person name="Zheng H."/>
            <person name="Bai X."/>
            <person name="Xu J."/>
        </authorList>
    </citation>
    <scope>NUCLEOTIDE SEQUENCE</scope>
    <source>
        <strain evidence="2">ND71</strain>
    </source>
</reference>
<feature type="compositionally biased region" description="Basic and acidic residues" evidence="1">
    <location>
        <begin position="333"/>
        <end position="350"/>
    </location>
</feature>
<gene>
    <name evidence="2" type="primary">cpsX</name>
    <name evidence="2" type="ORF">ND71-orf25</name>
</gene>
<feature type="region of interest" description="Disordered" evidence="1">
    <location>
        <begin position="249"/>
        <end position="270"/>
    </location>
</feature>
<dbReference type="EMBL" id="KU665257">
    <property type="protein sequence ID" value="AOP02539.1"/>
    <property type="molecule type" value="Genomic_DNA"/>
</dbReference>
<feature type="compositionally biased region" description="Basic and acidic residues" evidence="1">
    <location>
        <begin position="251"/>
        <end position="268"/>
    </location>
</feature>
<name>A0A1C9IDD6_STRSU</name>
<dbReference type="NCBIfam" id="TIGR01784">
    <property type="entry name" value="T_den_put_tspse"/>
    <property type="match status" value="1"/>
</dbReference>